<dbReference type="PANTHER" id="PTHR33508:SF1">
    <property type="entry name" value="UPF0056 MEMBRANE PROTEIN YHCE"/>
    <property type="match status" value="1"/>
</dbReference>
<evidence type="ECO:0000313" key="8">
    <source>
        <dbReference type="EMBL" id="PTM56980.1"/>
    </source>
</evidence>
<dbReference type="NCBIfam" id="TIGR00427">
    <property type="entry name" value="NAAT family transporter"/>
    <property type="match status" value="1"/>
</dbReference>
<gene>
    <name evidence="8" type="ORF">C8P69_10426</name>
</gene>
<feature type="transmembrane region" description="Helical" evidence="7">
    <location>
        <begin position="186"/>
        <end position="207"/>
    </location>
</feature>
<feature type="transmembrane region" description="Helical" evidence="7">
    <location>
        <begin position="114"/>
        <end position="138"/>
    </location>
</feature>
<dbReference type="RefSeq" id="WP_108176642.1">
    <property type="nucleotide sequence ID" value="NZ_PZZL01000004.1"/>
</dbReference>
<dbReference type="EMBL" id="PZZL01000004">
    <property type="protein sequence ID" value="PTM56980.1"/>
    <property type="molecule type" value="Genomic_DNA"/>
</dbReference>
<comment type="similarity">
    <text evidence="2 7">Belongs to the UPF0056 (MarC) family.</text>
</comment>
<proteinExistence type="inferred from homology"/>
<dbReference type="Proteomes" id="UP000241808">
    <property type="component" value="Unassembled WGS sequence"/>
</dbReference>
<accession>A0A2T4Z514</accession>
<evidence type="ECO:0000256" key="2">
    <source>
        <dbReference type="ARBA" id="ARBA00009784"/>
    </source>
</evidence>
<dbReference type="OrthoDB" id="21094at2"/>
<evidence type="ECO:0000256" key="1">
    <source>
        <dbReference type="ARBA" id="ARBA00004651"/>
    </source>
</evidence>
<dbReference type="PANTHER" id="PTHR33508">
    <property type="entry name" value="UPF0056 MEMBRANE PROTEIN YHCE"/>
    <property type="match status" value="1"/>
</dbReference>
<name>A0A2T4Z514_9HYPH</name>
<keyword evidence="4 7" id="KW-0812">Transmembrane</keyword>
<protein>
    <recommendedName>
        <fullName evidence="7">UPF0056 membrane protein</fullName>
    </recommendedName>
</protein>
<evidence type="ECO:0000256" key="5">
    <source>
        <dbReference type="ARBA" id="ARBA00022989"/>
    </source>
</evidence>
<feature type="transmembrane region" description="Helical" evidence="7">
    <location>
        <begin position="144"/>
        <end position="165"/>
    </location>
</feature>
<feature type="transmembrane region" description="Helical" evidence="7">
    <location>
        <begin position="72"/>
        <end position="93"/>
    </location>
</feature>
<feature type="transmembrane region" description="Helical" evidence="7">
    <location>
        <begin position="6"/>
        <end position="29"/>
    </location>
</feature>
<sequence length="209" mass="22108">MTLEFLTGALVTMFVIVEPIALVPIFLAVTQGFSAAQRQQVAWRACLIAFLILAACAFFGDWLLRMLGISLPAFRIAGGLLVFWIAFEMVFGLRASRKSETAKEAIDKEHIVNVAAFPMAIPLLAGPGAITATLLLAGQAAGSTVMMATLIGVLAVVVFVAWICLSMAEGMNKLLGTLGNAVVSRLLGIILAALAVQFVIDGIRAVFRG</sequence>
<evidence type="ECO:0000256" key="4">
    <source>
        <dbReference type="ARBA" id="ARBA00022692"/>
    </source>
</evidence>
<keyword evidence="6 7" id="KW-0472">Membrane</keyword>
<keyword evidence="9" id="KW-1185">Reference proteome</keyword>
<comment type="caution">
    <text evidence="8">The sequence shown here is derived from an EMBL/GenBank/DDBJ whole genome shotgun (WGS) entry which is preliminary data.</text>
</comment>
<dbReference type="InterPro" id="IPR002771">
    <property type="entry name" value="Multi_antbiot-R_MarC"/>
</dbReference>
<keyword evidence="5 7" id="KW-1133">Transmembrane helix</keyword>
<dbReference type="Pfam" id="PF01914">
    <property type="entry name" value="MarC"/>
    <property type="match status" value="1"/>
</dbReference>
<feature type="transmembrane region" description="Helical" evidence="7">
    <location>
        <begin position="41"/>
        <end position="60"/>
    </location>
</feature>
<dbReference type="AlphaFoldDB" id="A0A2T4Z514"/>
<reference evidence="8 9" key="1">
    <citation type="submission" date="2018-04" db="EMBL/GenBank/DDBJ databases">
        <title>Genomic Encyclopedia of Archaeal and Bacterial Type Strains, Phase II (KMG-II): from individual species to whole genera.</title>
        <authorList>
            <person name="Goeker M."/>
        </authorList>
    </citation>
    <scope>NUCLEOTIDE SEQUENCE [LARGE SCALE GENOMIC DNA]</scope>
    <source>
        <strain evidence="8 9">DSM 25521</strain>
    </source>
</reference>
<evidence type="ECO:0000313" key="9">
    <source>
        <dbReference type="Proteomes" id="UP000241808"/>
    </source>
</evidence>
<keyword evidence="3" id="KW-1003">Cell membrane</keyword>
<evidence type="ECO:0000256" key="3">
    <source>
        <dbReference type="ARBA" id="ARBA00022475"/>
    </source>
</evidence>
<evidence type="ECO:0000256" key="7">
    <source>
        <dbReference type="RuleBase" id="RU362048"/>
    </source>
</evidence>
<evidence type="ECO:0000256" key="6">
    <source>
        <dbReference type="ARBA" id="ARBA00023136"/>
    </source>
</evidence>
<dbReference type="GO" id="GO:0005886">
    <property type="term" value="C:plasma membrane"/>
    <property type="evidence" value="ECO:0007669"/>
    <property type="project" value="UniProtKB-SubCell"/>
</dbReference>
<organism evidence="8 9">
    <name type="scientific">Phreatobacter oligotrophus</name>
    <dbReference type="NCBI Taxonomy" id="1122261"/>
    <lineage>
        <taxon>Bacteria</taxon>
        <taxon>Pseudomonadati</taxon>
        <taxon>Pseudomonadota</taxon>
        <taxon>Alphaproteobacteria</taxon>
        <taxon>Hyphomicrobiales</taxon>
        <taxon>Phreatobacteraceae</taxon>
        <taxon>Phreatobacter</taxon>
    </lineage>
</organism>
<comment type="subcellular location">
    <subcellularLocation>
        <location evidence="1 7">Cell membrane</location>
        <topology evidence="1 7">Multi-pass membrane protein</topology>
    </subcellularLocation>
</comment>